<dbReference type="SUPFAM" id="SSF55781">
    <property type="entry name" value="GAF domain-like"/>
    <property type="match status" value="1"/>
</dbReference>
<accession>A0A3A3Z1F0</accession>
<dbReference type="Pfam" id="PF08448">
    <property type="entry name" value="PAS_4"/>
    <property type="match status" value="1"/>
</dbReference>
<dbReference type="OrthoDB" id="3280057at2"/>
<dbReference type="Pfam" id="PF01590">
    <property type="entry name" value="GAF"/>
    <property type="match status" value="1"/>
</dbReference>
<evidence type="ECO:0000259" key="2">
    <source>
        <dbReference type="SMART" id="SM00331"/>
    </source>
</evidence>
<dbReference type="SUPFAM" id="SSF55785">
    <property type="entry name" value="PYP-like sensor domain (PAS domain)"/>
    <property type="match status" value="1"/>
</dbReference>
<evidence type="ECO:0000313" key="3">
    <source>
        <dbReference type="EMBL" id="RJK96412.1"/>
    </source>
</evidence>
<dbReference type="SMART" id="SM00331">
    <property type="entry name" value="PP2C_SIG"/>
    <property type="match status" value="1"/>
</dbReference>
<organism evidence="3 4">
    <name type="scientific">Vallicoccus soli</name>
    <dbReference type="NCBI Taxonomy" id="2339232"/>
    <lineage>
        <taxon>Bacteria</taxon>
        <taxon>Bacillati</taxon>
        <taxon>Actinomycetota</taxon>
        <taxon>Actinomycetes</taxon>
        <taxon>Motilibacterales</taxon>
        <taxon>Vallicoccaceae</taxon>
        <taxon>Vallicoccus</taxon>
    </lineage>
</organism>
<dbReference type="Gene3D" id="3.30.450.20">
    <property type="entry name" value="PAS domain"/>
    <property type="match status" value="1"/>
</dbReference>
<dbReference type="Proteomes" id="UP000265614">
    <property type="component" value="Unassembled WGS sequence"/>
</dbReference>
<dbReference type="Pfam" id="PF07228">
    <property type="entry name" value="SpoIIE"/>
    <property type="match status" value="1"/>
</dbReference>
<protein>
    <submittedName>
        <fullName evidence="3">GAF domain-containing protein</fullName>
    </submittedName>
</protein>
<dbReference type="Pfam" id="PF13581">
    <property type="entry name" value="HATPase_c_2"/>
    <property type="match status" value="1"/>
</dbReference>
<evidence type="ECO:0000256" key="1">
    <source>
        <dbReference type="ARBA" id="ARBA00022801"/>
    </source>
</evidence>
<dbReference type="InterPro" id="IPR001932">
    <property type="entry name" value="PPM-type_phosphatase-like_dom"/>
</dbReference>
<dbReference type="SUPFAM" id="SSF55874">
    <property type="entry name" value="ATPase domain of HSP90 chaperone/DNA topoisomerase II/histidine kinase"/>
    <property type="match status" value="1"/>
</dbReference>
<dbReference type="InterPro" id="IPR036890">
    <property type="entry name" value="HATPase_C_sf"/>
</dbReference>
<dbReference type="Gene3D" id="3.30.565.10">
    <property type="entry name" value="Histidine kinase-like ATPase, C-terminal domain"/>
    <property type="match status" value="1"/>
</dbReference>
<reference evidence="3 4" key="1">
    <citation type="submission" date="2018-09" db="EMBL/GenBank/DDBJ databases">
        <title>YIM 75000 draft genome.</title>
        <authorList>
            <person name="Tang S."/>
            <person name="Feng Y."/>
        </authorList>
    </citation>
    <scope>NUCLEOTIDE SEQUENCE [LARGE SCALE GENOMIC DNA]</scope>
    <source>
        <strain evidence="3 4">YIM 75000</strain>
    </source>
</reference>
<keyword evidence="4" id="KW-1185">Reference proteome</keyword>
<keyword evidence="1" id="KW-0378">Hydrolase</keyword>
<dbReference type="InterPro" id="IPR003594">
    <property type="entry name" value="HATPase_dom"/>
</dbReference>
<dbReference type="InterPro" id="IPR029016">
    <property type="entry name" value="GAF-like_dom_sf"/>
</dbReference>
<evidence type="ECO:0000313" key="4">
    <source>
        <dbReference type="Proteomes" id="UP000265614"/>
    </source>
</evidence>
<dbReference type="PANTHER" id="PTHR43156:SF2">
    <property type="entry name" value="STAGE II SPORULATION PROTEIN E"/>
    <property type="match status" value="1"/>
</dbReference>
<name>A0A3A3Z1F0_9ACTN</name>
<dbReference type="EMBL" id="QZEZ01000003">
    <property type="protein sequence ID" value="RJK96412.1"/>
    <property type="molecule type" value="Genomic_DNA"/>
</dbReference>
<comment type="caution">
    <text evidence="3">The sequence shown here is derived from an EMBL/GenBank/DDBJ whole genome shotgun (WGS) entry which is preliminary data.</text>
</comment>
<dbReference type="Gene3D" id="3.30.450.40">
    <property type="match status" value="1"/>
</dbReference>
<feature type="domain" description="PPM-type phosphatase" evidence="2">
    <location>
        <begin position="330"/>
        <end position="556"/>
    </location>
</feature>
<gene>
    <name evidence="3" type="ORF">D5H78_09290</name>
</gene>
<dbReference type="InterPro" id="IPR003018">
    <property type="entry name" value="GAF"/>
</dbReference>
<dbReference type="AlphaFoldDB" id="A0A3A3Z1F0"/>
<dbReference type="InterPro" id="IPR035965">
    <property type="entry name" value="PAS-like_dom_sf"/>
</dbReference>
<dbReference type="RefSeq" id="WP_119950143.1">
    <property type="nucleotide sequence ID" value="NZ_QZEZ01000003.1"/>
</dbReference>
<dbReference type="InterPro" id="IPR052016">
    <property type="entry name" value="Bact_Sigma-Reg"/>
</dbReference>
<sequence length="686" mass="70141">MVERVVAGARFGDVLGPLRAAWETAPVHVMATEGPEHVVAYQNARSREAFGDHVGEPVLAAFPEGSREALDRVLATGEVVEVARRALRVRRADGGGVVMTYVLAPWGEGRPCGVVVTAVDVTAAVRAEQASARARLLGEISDAMARAADPVAALQALADALVPGTADVAAVFASRGDGSLSDHGAVPEGPVALALAADLAAAGHPPPPAARDEAPPWDAAVSAGETVVLDLDEQPLDVVAGDAATGAWLRAVDARSVVVLPLVVAGVLTGGLVLLTTRARGPLDADALAFLEDVAARAGSAVSEAGRRRRQRQVAHDLQHALLPAAPPRLPEATVAARYVAGAADVEVGGDWWDVSDLGAGRIALGVGDVSGRGVPAAVVMGHARAAMRAAGYADLPPSAVLSLLDHQLVELVDPPDGPPADGDGPRFATACYAVVEPGVDVLRVANAGHPPLLVRGPDGRVSVAPLPAGAPLGLGLGGYEDALVLAPPGSTLALFTDGLVESRRRDLDQGLALLAGELERLHGEPDLDAQADAVLAALAPGHDAPDDVALVLVRLEAVAGVLARLDERVTHPREVAAARSRAGEEVRTVAGRALGSAVEHVVSELLANALEHGAPPVDLHLRVTGARAVVEVSDRGVALPMPRRAGTADEGGRGLALTTALSTRWGTRTRIGGKTVWAELLLPRG</sequence>
<dbReference type="InterPro" id="IPR013656">
    <property type="entry name" value="PAS_4"/>
</dbReference>
<dbReference type="InterPro" id="IPR036457">
    <property type="entry name" value="PPM-type-like_dom_sf"/>
</dbReference>
<proteinExistence type="predicted"/>
<dbReference type="GO" id="GO:0016791">
    <property type="term" value="F:phosphatase activity"/>
    <property type="evidence" value="ECO:0007669"/>
    <property type="project" value="TreeGrafter"/>
</dbReference>
<dbReference type="Gene3D" id="3.60.40.10">
    <property type="entry name" value="PPM-type phosphatase domain"/>
    <property type="match status" value="1"/>
</dbReference>
<dbReference type="CDD" id="cd16936">
    <property type="entry name" value="HATPase_RsbW-like"/>
    <property type="match status" value="1"/>
</dbReference>
<dbReference type="PANTHER" id="PTHR43156">
    <property type="entry name" value="STAGE II SPORULATION PROTEIN E-RELATED"/>
    <property type="match status" value="1"/>
</dbReference>